<evidence type="ECO:0000256" key="11">
    <source>
        <dbReference type="ARBA" id="ARBA00023136"/>
    </source>
</evidence>
<evidence type="ECO:0000256" key="1">
    <source>
        <dbReference type="ARBA" id="ARBA00004571"/>
    </source>
</evidence>
<dbReference type="Pfam" id="PF02563">
    <property type="entry name" value="Poly_export"/>
    <property type="match status" value="1"/>
</dbReference>
<protein>
    <submittedName>
        <fullName evidence="18">Polysaccharide biosynthesis/export family protein</fullName>
    </submittedName>
</protein>
<keyword evidence="19" id="KW-1185">Reference proteome</keyword>
<keyword evidence="10" id="KW-0626">Porin</keyword>
<evidence type="ECO:0000313" key="19">
    <source>
        <dbReference type="Proteomes" id="UP001597115"/>
    </source>
</evidence>
<evidence type="ECO:0000256" key="5">
    <source>
        <dbReference type="ARBA" id="ARBA00022597"/>
    </source>
</evidence>
<dbReference type="InterPro" id="IPR049712">
    <property type="entry name" value="Poly_export"/>
</dbReference>
<feature type="signal peptide" evidence="15">
    <location>
        <begin position="1"/>
        <end position="21"/>
    </location>
</feature>
<dbReference type="InterPro" id="IPR003715">
    <property type="entry name" value="Poly_export_N"/>
</dbReference>
<keyword evidence="11" id="KW-0472">Membrane</keyword>
<keyword evidence="9" id="KW-0406">Ion transport</keyword>
<comment type="subcellular location">
    <subcellularLocation>
        <location evidence="1">Cell outer membrane</location>
        <topology evidence="1">Multi-pass membrane protein</topology>
    </subcellularLocation>
</comment>
<evidence type="ECO:0000256" key="6">
    <source>
        <dbReference type="ARBA" id="ARBA00022692"/>
    </source>
</evidence>
<dbReference type="PROSITE" id="PS51257">
    <property type="entry name" value="PROKAR_LIPOPROTEIN"/>
    <property type="match status" value="1"/>
</dbReference>
<evidence type="ECO:0000259" key="16">
    <source>
        <dbReference type="Pfam" id="PF02563"/>
    </source>
</evidence>
<evidence type="ECO:0000256" key="13">
    <source>
        <dbReference type="ARBA" id="ARBA00023237"/>
    </source>
</evidence>
<dbReference type="EMBL" id="JBHUDY010000001">
    <property type="protein sequence ID" value="MFD1612628.1"/>
    <property type="molecule type" value="Genomic_DNA"/>
</dbReference>
<keyword evidence="3" id="KW-0813">Transport</keyword>
<sequence>MTLLRPSMLACLVVLLSAGCASPNKFVGRPDVQYVDKGTLPPPGREDLILEQRSYLIGPFDTVKIDVYGVSDISQTAQVDASGKLALPLVGEIDASGRTTAELAGEIRRALMRYVRDPQVTVTADTVNQMVTVDGQVQKPGLYPVTGRMTLQRAVARAEGLTEYASANYVIVFRRVNKQQMAALYDLRAIRQGIYEDPEVFANDVIYVGENGGRRVFDAVLKTSPFLVSPLVAILQNR</sequence>
<dbReference type="Proteomes" id="UP001597115">
    <property type="component" value="Unassembled WGS sequence"/>
</dbReference>
<keyword evidence="8" id="KW-0625">Polysaccharide transport</keyword>
<keyword evidence="14" id="KW-0449">Lipoprotein</keyword>
<evidence type="ECO:0000313" key="18">
    <source>
        <dbReference type="EMBL" id="MFD1612628.1"/>
    </source>
</evidence>
<keyword evidence="13" id="KW-0998">Cell outer membrane</keyword>
<keyword evidence="5" id="KW-0762">Sugar transport</keyword>
<keyword evidence="4" id="KW-1134">Transmembrane beta strand</keyword>
<evidence type="ECO:0000259" key="17">
    <source>
        <dbReference type="Pfam" id="PF22461"/>
    </source>
</evidence>
<feature type="domain" description="SLBB" evidence="17">
    <location>
        <begin position="129"/>
        <end position="208"/>
    </location>
</feature>
<evidence type="ECO:0000256" key="2">
    <source>
        <dbReference type="ARBA" id="ARBA00009450"/>
    </source>
</evidence>
<keyword evidence="6" id="KW-0812">Transmembrane</keyword>
<comment type="caution">
    <text evidence="18">The sequence shown here is derived from an EMBL/GenBank/DDBJ whole genome shotgun (WGS) entry which is preliminary data.</text>
</comment>
<dbReference type="RefSeq" id="WP_380889697.1">
    <property type="nucleotide sequence ID" value="NZ_JBHUDY010000001.1"/>
</dbReference>
<reference evidence="19" key="1">
    <citation type="journal article" date="2019" name="Int. J. Syst. Evol. Microbiol.">
        <title>The Global Catalogue of Microorganisms (GCM) 10K type strain sequencing project: providing services to taxonomists for standard genome sequencing and annotation.</title>
        <authorList>
            <consortium name="The Broad Institute Genomics Platform"/>
            <consortium name="The Broad Institute Genome Sequencing Center for Infectious Disease"/>
            <person name="Wu L."/>
            <person name="Ma J."/>
        </authorList>
    </citation>
    <scope>NUCLEOTIDE SEQUENCE [LARGE SCALE GENOMIC DNA]</scope>
    <source>
        <strain evidence="19">CGMCC 1.16275</strain>
    </source>
</reference>
<evidence type="ECO:0000256" key="7">
    <source>
        <dbReference type="ARBA" id="ARBA00022729"/>
    </source>
</evidence>
<organism evidence="18 19">
    <name type="scientific">Sphingomonas tabacisoli</name>
    <dbReference type="NCBI Taxonomy" id="2249466"/>
    <lineage>
        <taxon>Bacteria</taxon>
        <taxon>Pseudomonadati</taxon>
        <taxon>Pseudomonadota</taxon>
        <taxon>Alphaproteobacteria</taxon>
        <taxon>Sphingomonadales</taxon>
        <taxon>Sphingomonadaceae</taxon>
        <taxon>Sphingomonas</taxon>
    </lineage>
</organism>
<dbReference type="Gene3D" id="3.10.560.10">
    <property type="entry name" value="Outer membrane lipoprotein wza domain like"/>
    <property type="match status" value="1"/>
</dbReference>
<feature type="chain" id="PRO_5046361636" evidence="15">
    <location>
        <begin position="22"/>
        <end position="238"/>
    </location>
</feature>
<comment type="similarity">
    <text evidence="2">Belongs to the BexD/CtrA/VexA family.</text>
</comment>
<evidence type="ECO:0000256" key="9">
    <source>
        <dbReference type="ARBA" id="ARBA00023065"/>
    </source>
</evidence>
<evidence type="ECO:0000256" key="15">
    <source>
        <dbReference type="SAM" id="SignalP"/>
    </source>
</evidence>
<accession>A0ABW4I473</accession>
<keyword evidence="12" id="KW-0564">Palmitate</keyword>
<proteinExistence type="inferred from homology"/>
<evidence type="ECO:0000256" key="10">
    <source>
        <dbReference type="ARBA" id="ARBA00023114"/>
    </source>
</evidence>
<gene>
    <name evidence="18" type="ORF">ACFSCW_12525</name>
</gene>
<dbReference type="InterPro" id="IPR054765">
    <property type="entry name" value="SLBB_dom"/>
</dbReference>
<name>A0ABW4I473_9SPHN</name>
<keyword evidence="7 15" id="KW-0732">Signal</keyword>
<dbReference type="PANTHER" id="PTHR33619">
    <property type="entry name" value="POLYSACCHARIDE EXPORT PROTEIN GFCE-RELATED"/>
    <property type="match status" value="1"/>
</dbReference>
<feature type="domain" description="Polysaccharide export protein N-terminal" evidence="16">
    <location>
        <begin position="52"/>
        <end position="123"/>
    </location>
</feature>
<evidence type="ECO:0000256" key="8">
    <source>
        <dbReference type="ARBA" id="ARBA00023047"/>
    </source>
</evidence>
<dbReference type="Pfam" id="PF22461">
    <property type="entry name" value="SLBB_2"/>
    <property type="match status" value="1"/>
</dbReference>
<dbReference type="PANTHER" id="PTHR33619:SF3">
    <property type="entry name" value="POLYSACCHARIDE EXPORT PROTEIN GFCE-RELATED"/>
    <property type="match status" value="1"/>
</dbReference>
<evidence type="ECO:0000256" key="3">
    <source>
        <dbReference type="ARBA" id="ARBA00022448"/>
    </source>
</evidence>
<evidence type="ECO:0000256" key="14">
    <source>
        <dbReference type="ARBA" id="ARBA00023288"/>
    </source>
</evidence>
<evidence type="ECO:0000256" key="12">
    <source>
        <dbReference type="ARBA" id="ARBA00023139"/>
    </source>
</evidence>
<evidence type="ECO:0000256" key="4">
    <source>
        <dbReference type="ARBA" id="ARBA00022452"/>
    </source>
</evidence>